<evidence type="ECO:0000313" key="2">
    <source>
        <dbReference type="Proteomes" id="UP000201838"/>
    </source>
</evidence>
<dbReference type="Proteomes" id="UP000201838">
    <property type="component" value="Unassembled WGS sequence"/>
</dbReference>
<dbReference type="EMBL" id="FXXQ01000016">
    <property type="protein sequence ID" value="SMX25409.1"/>
    <property type="molecule type" value="Genomic_DNA"/>
</dbReference>
<keyword evidence="2" id="KW-1185">Reference proteome</keyword>
<sequence length="58" mass="6601">MAKAVLWSDLIASVPVETTQSLKQFLYFSELRTGAPDLAEQRLLETLSITVTRRRYVS</sequence>
<reference evidence="2" key="1">
    <citation type="submission" date="2017-05" db="EMBL/GenBank/DDBJ databases">
        <authorList>
            <person name="Rodrigo-Torres L."/>
            <person name="Arahal R. D."/>
            <person name="Lucena T."/>
        </authorList>
    </citation>
    <scope>NUCLEOTIDE SEQUENCE [LARGE SCALE GENOMIC DNA]</scope>
    <source>
        <strain evidence="2">CECT 8489</strain>
    </source>
</reference>
<dbReference type="AlphaFoldDB" id="A0A238J3U9"/>
<evidence type="ECO:0000313" key="1">
    <source>
        <dbReference type="EMBL" id="SMX25409.1"/>
    </source>
</evidence>
<accession>A0A238J3U9</accession>
<proteinExistence type="predicted"/>
<dbReference type="RefSeq" id="WP_176440356.1">
    <property type="nucleotide sequence ID" value="NZ_FXXQ01000016.1"/>
</dbReference>
<protein>
    <submittedName>
        <fullName evidence="1">Uncharacterized protein</fullName>
    </submittedName>
</protein>
<organism evidence="1 2">
    <name type="scientific">Boseongicola aestuarii</name>
    <dbReference type="NCBI Taxonomy" id="1470561"/>
    <lineage>
        <taxon>Bacteria</taxon>
        <taxon>Pseudomonadati</taxon>
        <taxon>Pseudomonadota</taxon>
        <taxon>Alphaproteobacteria</taxon>
        <taxon>Rhodobacterales</taxon>
        <taxon>Paracoccaceae</taxon>
        <taxon>Boseongicola</taxon>
    </lineage>
</organism>
<name>A0A238J3U9_9RHOB</name>
<gene>
    <name evidence="1" type="ORF">BOA8489_03552</name>
</gene>